<dbReference type="InterPro" id="IPR000644">
    <property type="entry name" value="CBS_dom"/>
</dbReference>
<dbReference type="Gene3D" id="3.20.20.70">
    <property type="entry name" value="Aldolase class I"/>
    <property type="match status" value="1"/>
</dbReference>
<keyword evidence="13" id="KW-1185">Reference proteome</keyword>
<gene>
    <name evidence="6" type="primary">guaB1</name>
    <name evidence="12" type="ORF">FOE78_18630</name>
</gene>
<feature type="binding site" description="in other chain" evidence="8">
    <location>
        <position position="353"/>
    </location>
    <ligand>
        <name>K(+)</name>
        <dbReference type="ChEBI" id="CHEBI:29103"/>
        <note>ligand shared between two tetrameric partners</note>
    </ligand>
</feature>
<dbReference type="InterPro" id="IPR005991">
    <property type="entry name" value="GUAB1"/>
</dbReference>
<keyword evidence="1 6" id="KW-0660">Purine salvage</keyword>
<evidence type="ECO:0000256" key="6">
    <source>
        <dbReference type="HAMAP-Rule" id="MF_02250"/>
    </source>
</evidence>
<evidence type="ECO:0000256" key="9">
    <source>
        <dbReference type="PROSITE-ProRule" id="PRU00703"/>
    </source>
</evidence>
<dbReference type="Pfam" id="PF00571">
    <property type="entry name" value="CBS"/>
    <property type="match status" value="2"/>
</dbReference>
<dbReference type="InterPro" id="IPR001093">
    <property type="entry name" value="IMP_DH_GMPRt"/>
</dbReference>
<dbReference type="InterPro" id="IPR046342">
    <property type="entry name" value="CBS_dom_sf"/>
</dbReference>
<evidence type="ECO:0000259" key="11">
    <source>
        <dbReference type="PROSITE" id="PS51371"/>
    </source>
</evidence>
<evidence type="ECO:0000256" key="4">
    <source>
        <dbReference type="ARBA" id="ARBA00023002"/>
    </source>
</evidence>
<dbReference type="Pfam" id="PF00478">
    <property type="entry name" value="IMPDH"/>
    <property type="match status" value="1"/>
</dbReference>
<keyword evidence="3 6" id="KW-0521">NADP</keyword>
<evidence type="ECO:0000256" key="5">
    <source>
        <dbReference type="ARBA" id="ARBA00023122"/>
    </source>
</evidence>
<comment type="pathway">
    <text evidence="6">Purine metabolism; IMP biosynthesis via salvage pathway.</text>
</comment>
<reference evidence="12 13" key="1">
    <citation type="submission" date="2019-07" db="EMBL/GenBank/DDBJ databases">
        <title>Microlunatus dokdonensis sp. nov. isolated from the rhizospheric soil of the wild plant Elymus tsukushiensis.</title>
        <authorList>
            <person name="Ghim S.-Y."/>
            <person name="Hwang Y.-J."/>
            <person name="Son J.-S."/>
            <person name="Shin J.-H."/>
        </authorList>
    </citation>
    <scope>NUCLEOTIDE SEQUENCE [LARGE SCALE GENOMIC DNA]</scope>
    <source>
        <strain evidence="12 13">KUDC0627</strain>
    </source>
</reference>
<dbReference type="NCBIfam" id="TIGR01303">
    <property type="entry name" value="IMP_DH_rel_1"/>
    <property type="match status" value="1"/>
</dbReference>
<comment type="cofactor">
    <cofactor evidence="6">
        <name>a monovalent cation</name>
        <dbReference type="ChEBI" id="CHEBI:60242"/>
    </cofactor>
</comment>
<feature type="binding site" evidence="6">
    <location>
        <begin position="293"/>
        <end position="295"/>
    </location>
    <ligand>
        <name>NADP(+)</name>
        <dbReference type="ChEBI" id="CHEBI:58349"/>
    </ligand>
</feature>
<dbReference type="KEGG" id="mik:FOE78_18630"/>
<dbReference type="PROSITE" id="PS51371">
    <property type="entry name" value="CBS"/>
    <property type="match status" value="2"/>
</dbReference>
<dbReference type="InterPro" id="IPR013785">
    <property type="entry name" value="Aldolase_TIM"/>
</dbReference>
<dbReference type="GO" id="GO:0006166">
    <property type="term" value="P:purine ribonucleoside salvage"/>
    <property type="evidence" value="ECO:0007669"/>
    <property type="project" value="UniProtKB-KW"/>
</dbReference>
<feature type="binding site" evidence="7">
    <location>
        <begin position="351"/>
        <end position="353"/>
    </location>
    <ligand>
        <name>NAD(+)</name>
        <dbReference type="ChEBI" id="CHEBI:57540"/>
    </ligand>
</feature>
<evidence type="ECO:0000313" key="12">
    <source>
        <dbReference type="EMBL" id="QDP97657.1"/>
    </source>
</evidence>
<feature type="binding site" description="in other chain" evidence="8">
    <location>
        <position position="355"/>
    </location>
    <ligand>
        <name>K(+)</name>
        <dbReference type="ChEBI" id="CHEBI:29103"/>
        <note>ligand shared between two tetrameric partners</note>
    </ligand>
</feature>
<evidence type="ECO:0000256" key="7">
    <source>
        <dbReference type="PIRSR" id="PIRSR000130-3"/>
    </source>
</evidence>
<dbReference type="GO" id="GO:0003938">
    <property type="term" value="F:IMP dehydrogenase activity"/>
    <property type="evidence" value="ECO:0007669"/>
    <property type="project" value="InterPro"/>
</dbReference>
<dbReference type="GO" id="GO:0003920">
    <property type="term" value="F:GMP reductase activity"/>
    <property type="evidence" value="ECO:0007669"/>
    <property type="project" value="UniProtKB-UniRule"/>
</dbReference>
<dbReference type="NCBIfam" id="NF005869">
    <property type="entry name" value="PRK07807.1"/>
    <property type="match status" value="1"/>
</dbReference>
<evidence type="ECO:0000256" key="3">
    <source>
        <dbReference type="ARBA" id="ARBA00022857"/>
    </source>
</evidence>
<dbReference type="SMART" id="SM01240">
    <property type="entry name" value="IMPDH"/>
    <property type="match status" value="1"/>
</dbReference>
<keyword evidence="4 6" id="KW-0560">Oxidoreductase</keyword>
<dbReference type="SUPFAM" id="SSF51412">
    <property type="entry name" value="Inosine monophosphate dehydrogenase (IMPDH)"/>
    <property type="match status" value="1"/>
</dbReference>
<keyword evidence="2" id="KW-0677">Repeat</keyword>
<dbReference type="PANTHER" id="PTHR43170">
    <property type="entry name" value="GMP REDUCTASE"/>
    <property type="match status" value="1"/>
</dbReference>
<dbReference type="InterPro" id="IPR050139">
    <property type="entry name" value="GMP_reductase"/>
</dbReference>
<feature type="region of interest" description="Disordered" evidence="10">
    <location>
        <begin position="1"/>
        <end position="35"/>
    </location>
</feature>
<comment type="catalytic activity">
    <reaction evidence="6">
        <text>IMP + NH4(+) + NADP(+) = GMP + NADPH + 2 H(+)</text>
        <dbReference type="Rhea" id="RHEA:17185"/>
        <dbReference type="ChEBI" id="CHEBI:15378"/>
        <dbReference type="ChEBI" id="CHEBI:28938"/>
        <dbReference type="ChEBI" id="CHEBI:57783"/>
        <dbReference type="ChEBI" id="CHEBI:58053"/>
        <dbReference type="ChEBI" id="CHEBI:58115"/>
        <dbReference type="ChEBI" id="CHEBI:58349"/>
        <dbReference type="EC" id="1.7.1.7"/>
    </reaction>
</comment>
<feature type="domain" description="CBS" evidence="11">
    <location>
        <begin position="144"/>
        <end position="201"/>
    </location>
</feature>
<feature type="domain" description="CBS" evidence="11">
    <location>
        <begin position="202"/>
        <end position="260"/>
    </location>
</feature>
<dbReference type="FunFam" id="3.20.20.70:FF:000424">
    <property type="entry name" value="Inosine-5'-monophosphate dehydrogenase 2"/>
    <property type="match status" value="1"/>
</dbReference>
<dbReference type="HAMAP" id="MF_02250">
    <property type="entry name" value="GMPR_GuaB1"/>
    <property type="match status" value="1"/>
</dbReference>
<name>A0A516Q2J3_9ACTN</name>
<accession>A0A516Q2J3</accession>
<evidence type="ECO:0000313" key="13">
    <source>
        <dbReference type="Proteomes" id="UP000319263"/>
    </source>
</evidence>
<comment type="function">
    <text evidence="6">Involved in the purine-salvage pathway. Catalyzes the NADPH-dependent conversion of GMP to IMP.</text>
</comment>
<evidence type="ECO:0000256" key="1">
    <source>
        <dbReference type="ARBA" id="ARBA00022726"/>
    </source>
</evidence>
<evidence type="ECO:0000256" key="8">
    <source>
        <dbReference type="PIRSR" id="PIRSR000130-4"/>
    </source>
</evidence>
<feature type="binding site" evidence="7">
    <location>
        <begin position="293"/>
        <end position="295"/>
    </location>
    <ligand>
        <name>NAD(+)</name>
        <dbReference type="ChEBI" id="CHEBI:57540"/>
    </ligand>
</feature>
<dbReference type="OrthoDB" id="9805398at2"/>
<dbReference type="EMBL" id="CP041692">
    <property type="protein sequence ID" value="QDP97657.1"/>
    <property type="molecule type" value="Genomic_DNA"/>
</dbReference>
<dbReference type="PIRSF" id="PIRSF000130">
    <property type="entry name" value="IMPDH"/>
    <property type="match status" value="1"/>
</dbReference>
<sequence length="534" mass="56285">MATRSGTARWPPSTACGSIARPSTGPTGRSPDWPTASTARTVWRAWNNSRVKFIATPPAYDLTYSDVFMVPRRSAVASRLDVDLTSTDGIGTTIPLVVANMTAVSGRRMAETVARRGGVAIIPQDIPTDVVAGTVAKIKNSHPVFDTPISVTPHSTVGESISLLSKRAHGAVVVVDDGKPVGLVDESDTIGVDRFAQVHEVMGDDPLIVSPSTAPQQIFDLLAEKHLSVALVCDDDRLLGVMTRKHALRSTLYRPAIDPSGRLMVGAAVGINGDVAGRAEALLADGVDVLVVDTAHGHQDKMISALKAVREARDRAAEATGRRVPLAAGNVVSADGVRELIEAGADVIKVGVGPGAMCTTRMMTGVGRPQFSAVLECAEAAREAGASIWADGGVRYPRDVALALAAGAGSVMIGSWFAGTYESTGNLMTDAEGRAYKESFGMASARAVKMRTRTSSGFDRARAGLFEEGISSSRMYLDPDRPSVEDLIDQIISGVRSSCTYAGATNLDEFYRFAQVGVQSNSGYEEGRPLPAGW</sequence>
<keyword evidence="8" id="KW-0630">Potassium</keyword>
<dbReference type="SUPFAM" id="SSF54631">
    <property type="entry name" value="CBS-domain pair"/>
    <property type="match status" value="1"/>
</dbReference>
<dbReference type="AlphaFoldDB" id="A0A516Q2J3"/>
<feature type="active site" description="Thioimidate intermediate" evidence="6">
    <location>
        <position position="358"/>
    </location>
</feature>
<dbReference type="GO" id="GO:0032264">
    <property type="term" value="P:IMP salvage"/>
    <property type="evidence" value="ECO:0007669"/>
    <property type="project" value="UniProtKB-UniRule"/>
</dbReference>
<evidence type="ECO:0000256" key="10">
    <source>
        <dbReference type="SAM" id="MobiDB-lite"/>
    </source>
</evidence>
<keyword evidence="7" id="KW-0520">NAD</keyword>
<protein>
    <recommendedName>
        <fullName evidence="6">GMP reductase</fullName>
        <ecNumber evidence="6">1.7.1.7</ecNumber>
    </recommendedName>
    <alternativeName>
        <fullName evidence="6">Guanosine 5'-monophosphate reductase</fullName>
        <shortName evidence="6">GMPR</shortName>
    </alternativeName>
</protein>
<dbReference type="SMART" id="SM00116">
    <property type="entry name" value="CBS"/>
    <property type="match status" value="2"/>
</dbReference>
<dbReference type="EC" id="1.7.1.7" evidence="6"/>
<feature type="binding site" evidence="6">
    <location>
        <begin position="351"/>
        <end position="353"/>
    </location>
    <ligand>
        <name>NADP(+)</name>
        <dbReference type="ChEBI" id="CHEBI:58349"/>
    </ligand>
</feature>
<dbReference type="PANTHER" id="PTHR43170:SF5">
    <property type="entry name" value="GMP REDUCTASE"/>
    <property type="match status" value="1"/>
</dbReference>
<dbReference type="GO" id="GO:0005829">
    <property type="term" value="C:cytosol"/>
    <property type="evidence" value="ECO:0007669"/>
    <property type="project" value="TreeGrafter"/>
</dbReference>
<dbReference type="CDD" id="cd02205">
    <property type="entry name" value="CBS_pair_SF"/>
    <property type="match status" value="1"/>
</dbReference>
<dbReference type="CDD" id="cd00381">
    <property type="entry name" value="IMPDH"/>
    <property type="match status" value="1"/>
</dbReference>
<dbReference type="Proteomes" id="UP000319263">
    <property type="component" value="Chromosome"/>
</dbReference>
<comment type="similarity">
    <text evidence="6">Belongs to the IMPDH/GMPR family. GuaB1 subfamily.</text>
</comment>
<evidence type="ECO:0000256" key="2">
    <source>
        <dbReference type="ARBA" id="ARBA00022737"/>
    </source>
</evidence>
<proteinExistence type="inferred from homology"/>
<dbReference type="InterPro" id="IPR005990">
    <property type="entry name" value="IMP_DH"/>
</dbReference>
<organism evidence="12 13">
    <name type="scientific">Microlunatus elymi</name>
    <dbReference type="NCBI Taxonomy" id="2596828"/>
    <lineage>
        <taxon>Bacteria</taxon>
        <taxon>Bacillati</taxon>
        <taxon>Actinomycetota</taxon>
        <taxon>Actinomycetes</taxon>
        <taxon>Propionibacteriales</taxon>
        <taxon>Propionibacteriaceae</taxon>
        <taxon>Microlunatus</taxon>
    </lineage>
</organism>
<keyword evidence="5 9" id="KW-0129">CBS domain</keyword>
<feature type="binding site" description="in other chain" evidence="8">
    <location>
        <position position="358"/>
    </location>
    <ligand>
        <name>K(+)</name>
        <dbReference type="ChEBI" id="CHEBI:29103"/>
        <note>ligand shared between two tetrameric partners</note>
    </ligand>
</feature>